<gene>
    <name evidence="1" type="ORF">AN619_19280</name>
</gene>
<dbReference type="EMBL" id="LOEE01000041">
    <property type="protein sequence ID" value="KXG75102.1"/>
    <property type="molecule type" value="Genomic_DNA"/>
</dbReference>
<dbReference type="AlphaFoldDB" id="A0A140L3H7"/>
<dbReference type="RefSeq" id="WP_068556481.1">
    <property type="nucleotide sequence ID" value="NZ_LOEE01000041.1"/>
</dbReference>
<proteinExistence type="predicted"/>
<dbReference type="SUPFAM" id="SSF52507">
    <property type="entry name" value="Homo-oligomeric flavin-containing Cys decarboxylases, HFCD"/>
    <property type="match status" value="1"/>
</dbReference>
<protein>
    <submittedName>
        <fullName evidence="1">Uncharacterized protein</fullName>
    </submittedName>
</protein>
<evidence type="ECO:0000313" key="2">
    <source>
        <dbReference type="Proteomes" id="UP000070456"/>
    </source>
</evidence>
<keyword evidence="2" id="KW-1185">Reference proteome</keyword>
<organism evidence="1 2">
    <name type="scientific">Thermotalea metallivorans</name>
    <dbReference type="NCBI Taxonomy" id="520762"/>
    <lineage>
        <taxon>Bacteria</taxon>
        <taxon>Bacillati</taxon>
        <taxon>Bacillota</taxon>
        <taxon>Clostridia</taxon>
        <taxon>Peptostreptococcales</taxon>
        <taxon>Thermotaleaceae</taxon>
        <taxon>Thermotalea</taxon>
    </lineage>
</organism>
<sequence>MKENSLVREILAGISDRMTIEENKGVDRGSSRSGKGRRVFVIFVGYSQDIEQTFYTLRQLKRYGYQLMIALSKEVERKLGKEKFQRALYPQVIFTEEEKDRCLEQAASMDILLVLNLNQLTVAKLRAGLQDTMETCFIWQALWEGKPVLAREKDVTLFQGKPSKNDRLLRIAEENLVFLKEAGIRMVEDPCSLKAITEAGIYENFDVGEKGEQELHFSGDLKKRQVITEKDILAMVGKTNRIYLSPNSVVTPLALDTAKQKNIALIRP</sequence>
<name>A0A140L3H7_9FIRM</name>
<accession>A0A140L3H7</accession>
<dbReference type="STRING" id="520762.AN619_19280"/>
<evidence type="ECO:0000313" key="1">
    <source>
        <dbReference type="EMBL" id="KXG75102.1"/>
    </source>
</evidence>
<dbReference type="OrthoDB" id="1706434at2"/>
<dbReference type="Proteomes" id="UP000070456">
    <property type="component" value="Unassembled WGS sequence"/>
</dbReference>
<dbReference type="GO" id="GO:0003824">
    <property type="term" value="F:catalytic activity"/>
    <property type="evidence" value="ECO:0007669"/>
    <property type="project" value="InterPro"/>
</dbReference>
<reference evidence="1 2" key="1">
    <citation type="submission" date="2015-12" db="EMBL/GenBank/DDBJ databases">
        <title>Draft genome sequence of the thermoanaerobe Thermotalea metallivorans, an isolate from the runoff channel of the Great Artesian Basin, Australia.</title>
        <authorList>
            <person name="Patel B.K."/>
        </authorList>
    </citation>
    <scope>NUCLEOTIDE SEQUENCE [LARGE SCALE GENOMIC DNA]</scope>
    <source>
        <strain evidence="1 2">B2-1</strain>
    </source>
</reference>
<dbReference type="InterPro" id="IPR036551">
    <property type="entry name" value="Flavin_trans-like"/>
</dbReference>
<dbReference type="Gene3D" id="3.40.50.1950">
    <property type="entry name" value="Flavin prenyltransferase-like"/>
    <property type="match status" value="1"/>
</dbReference>
<comment type="caution">
    <text evidence="1">The sequence shown here is derived from an EMBL/GenBank/DDBJ whole genome shotgun (WGS) entry which is preliminary data.</text>
</comment>